<dbReference type="PANTHER" id="PTHR11618:SF4">
    <property type="entry name" value="TRANSCRIPTION FACTOR IIIB 90 KDA SUBUNIT"/>
    <property type="match status" value="1"/>
</dbReference>
<evidence type="ECO:0000313" key="12">
    <source>
        <dbReference type="EMBL" id="EED88956.1"/>
    </source>
</evidence>
<organism evidence="12 13">
    <name type="scientific">Thalassiosira pseudonana</name>
    <name type="common">Marine diatom</name>
    <name type="synonym">Cyclotella nana</name>
    <dbReference type="NCBI Taxonomy" id="35128"/>
    <lineage>
        <taxon>Eukaryota</taxon>
        <taxon>Sar</taxon>
        <taxon>Stramenopiles</taxon>
        <taxon>Ochrophyta</taxon>
        <taxon>Bacillariophyta</taxon>
        <taxon>Coscinodiscophyceae</taxon>
        <taxon>Thalassiosirophycidae</taxon>
        <taxon>Thalassiosirales</taxon>
        <taxon>Thalassiosiraceae</taxon>
        <taxon>Thalassiosira</taxon>
    </lineage>
</organism>
<keyword evidence="3" id="KW-0479">Metal-binding</keyword>
<dbReference type="RefSeq" id="XP_002293947.1">
    <property type="nucleotide sequence ID" value="XM_002293911.1"/>
</dbReference>
<feature type="compositionally biased region" description="Low complexity" evidence="10">
    <location>
        <begin position="1"/>
        <end position="14"/>
    </location>
</feature>
<comment type="similarity">
    <text evidence="2">Belongs to the TFIIB family.</text>
</comment>
<name>B8CCH9_THAPS</name>
<evidence type="ECO:0000256" key="6">
    <source>
        <dbReference type="ARBA" id="ARBA00023015"/>
    </source>
</evidence>
<dbReference type="GO" id="GO:0097550">
    <property type="term" value="C:transcription preinitiation complex"/>
    <property type="evidence" value="ECO:0000318"/>
    <property type="project" value="GO_Central"/>
</dbReference>
<dbReference type="Gene3D" id="1.10.472.170">
    <property type="match status" value="1"/>
</dbReference>
<dbReference type="GO" id="GO:0070897">
    <property type="term" value="P:transcription preinitiation complex assembly"/>
    <property type="evidence" value="ECO:0007669"/>
    <property type="project" value="InterPro"/>
</dbReference>
<dbReference type="GO" id="GO:0006383">
    <property type="term" value="P:transcription by RNA polymerase III"/>
    <property type="evidence" value="ECO:0000318"/>
    <property type="project" value="GO_Central"/>
</dbReference>
<dbReference type="PRINTS" id="PR00685">
    <property type="entry name" value="TIFACTORIIB"/>
</dbReference>
<dbReference type="KEGG" id="tps:THAPSDRAFT_24867"/>
<keyword evidence="5" id="KW-0862">Zinc</keyword>
<evidence type="ECO:0000256" key="3">
    <source>
        <dbReference type="ARBA" id="ARBA00022723"/>
    </source>
</evidence>
<evidence type="ECO:0000256" key="9">
    <source>
        <dbReference type="PROSITE-ProRule" id="PRU00469"/>
    </source>
</evidence>
<dbReference type="SUPFAM" id="SSF57783">
    <property type="entry name" value="Zinc beta-ribbon"/>
    <property type="match status" value="1"/>
</dbReference>
<dbReference type="InParanoid" id="B8CCH9"/>
<dbReference type="Pfam" id="PF08271">
    <property type="entry name" value="Zn_Ribbon_TF"/>
    <property type="match status" value="1"/>
</dbReference>
<dbReference type="GO" id="GO:0000126">
    <property type="term" value="C:transcription factor TFIIIB complex"/>
    <property type="evidence" value="ECO:0000318"/>
    <property type="project" value="GO_Central"/>
</dbReference>
<accession>B8CCH9</accession>
<feature type="compositionally biased region" description="Basic and acidic residues" evidence="10">
    <location>
        <begin position="527"/>
        <end position="537"/>
    </location>
</feature>
<dbReference type="EMBL" id="CM000649">
    <property type="protein sequence ID" value="EED88956.1"/>
    <property type="molecule type" value="Genomic_DNA"/>
</dbReference>
<dbReference type="GO" id="GO:0006352">
    <property type="term" value="P:DNA-templated transcription initiation"/>
    <property type="evidence" value="ECO:0000318"/>
    <property type="project" value="GO_Central"/>
</dbReference>
<dbReference type="PANTHER" id="PTHR11618">
    <property type="entry name" value="TRANSCRIPTION INITIATION FACTOR IIB-RELATED"/>
    <property type="match status" value="1"/>
</dbReference>
<feature type="region of interest" description="Disordered" evidence="10">
    <location>
        <begin position="1"/>
        <end position="51"/>
    </location>
</feature>
<dbReference type="InterPro" id="IPR000812">
    <property type="entry name" value="TFIIB"/>
</dbReference>
<feature type="region of interest" description="Disordered" evidence="10">
    <location>
        <begin position="717"/>
        <end position="741"/>
    </location>
</feature>
<dbReference type="GeneID" id="7452693"/>
<feature type="region of interest" description="Disordered" evidence="10">
    <location>
        <begin position="518"/>
        <end position="545"/>
    </location>
</feature>
<feature type="region of interest" description="Disordered" evidence="10">
    <location>
        <begin position="666"/>
        <end position="689"/>
    </location>
</feature>
<evidence type="ECO:0000313" key="13">
    <source>
        <dbReference type="Proteomes" id="UP000001449"/>
    </source>
</evidence>
<feature type="compositionally biased region" description="Basic residues" evidence="10">
    <location>
        <begin position="17"/>
        <end position="31"/>
    </location>
</feature>
<evidence type="ECO:0000256" key="10">
    <source>
        <dbReference type="SAM" id="MobiDB-lite"/>
    </source>
</evidence>
<gene>
    <name evidence="12" type="ORF">THAPSDRAFT_24867</name>
</gene>
<evidence type="ECO:0000256" key="4">
    <source>
        <dbReference type="ARBA" id="ARBA00022771"/>
    </source>
</evidence>
<keyword evidence="8" id="KW-0539">Nucleus</keyword>
<evidence type="ECO:0000256" key="1">
    <source>
        <dbReference type="ARBA" id="ARBA00004123"/>
    </source>
</evidence>
<dbReference type="eggNOG" id="ENOG502SS10">
    <property type="taxonomic scope" value="Eukaryota"/>
</dbReference>
<dbReference type="STRING" id="35128.B8CCH9"/>
<dbReference type="PROSITE" id="PS51134">
    <property type="entry name" value="ZF_TFIIB"/>
    <property type="match status" value="1"/>
</dbReference>
<proteinExistence type="inferred from homology"/>
<dbReference type="HOGENOM" id="CLU_330790_0_0_1"/>
<dbReference type="PaxDb" id="35128-Thaps24867"/>
<evidence type="ECO:0000256" key="2">
    <source>
        <dbReference type="ARBA" id="ARBA00010857"/>
    </source>
</evidence>
<dbReference type="InterPro" id="IPR013137">
    <property type="entry name" value="Znf_TFIIB"/>
</dbReference>
<comment type="subcellular location">
    <subcellularLocation>
        <location evidence="1">Nucleus</location>
    </subcellularLocation>
</comment>
<keyword evidence="6" id="KW-0805">Transcription regulation</keyword>
<reference evidence="12 13" key="2">
    <citation type="journal article" date="2008" name="Nature">
        <title>The Phaeodactylum genome reveals the evolutionary history of diatom genomes.</title>
        <authorList>
            <person name="Bowler C."/>
            <person name="Allen A.E."/>
            <person name="Badger J.H."/>
            <person name="Grimwood J."/>
            <person name="Jabbari K."/>
            <person name="Kuo A."/>
            <person name="Maheswari U."/>
            <person name="Martens C."/>
            <person name="Maumus F."/>
            <person name="Otillar R.P."/>
            <person name="Rayko E."/>
            <person name="Salamov A."/>
            <person name="Vandepoele K."/>
            <person name="Beszteri B."/>
            <person name="Gruber A."/>
            <person name="Heijde M."/>
            <person name="Katinka M."/>
            <person name="Mock T."/>
            <person name="Valentin K."/>
            <person name="Verret F."/>
            <person name="Berges J.A."/>
            <person name="Brownlee C."/>
            <person name="Cadoret J.P."/>
            <person name="Chiovitti A."/>
            <person name="Choi C.J."/>
            <person name="Coesel S."/>
            <person name="De Martino A."/>
            <person name="Detter J.C."/>
            <person name="Durkin C."/>
            <person name="Falciatore A."/>
            <person name="Fournet J."/>
            <person name="Haruta M."/>
            <person name="Huysman M.J."/>
            <person name="Jenkins B.D."/>
            <person name="Jiroutova K."/>
            <person name="Jorgensen R.E."/>
            <person name="Joubert Y."/>
            <person name="Kaplan A."/>
            <person name="Kroger N."/>
            <person name="Kroth P.G."/>
            <person name="La Roche J."/>
            <person name="Lindquist E."/>
            <person name="Lommer M."/>
            <person name="Martin-Jezequel V."/>
            <person name="Lopez P.J."/>
            <person name="Lucas S."/>
            <person name="Mangogna M."/>
            <person name="McGinnis K."/>
            <person name="Medlin L.K."/>
            <person name="Montsant A."/>
            <person name="Oudot-Le Secq M.P."/>
            <person name="Napoli C."/>
            <person name="Obornik M."/>
            <person name="Parker M.S."/>
            <person name="Petit J.L."/>
            <person name="Porcel B.M."/>
            <person name="Poulsen N."/>
            <person name="Robison M."/>
            <person name="Rychlewski L."/>
            <person name="Rynearson T.A."/>
            <person name="Schmutz J."/>
            <person name="Shapiro H."/>
            <person name="Siaut M."/>
            <person name="Stanley M."/>
            <person name="Sussman M.R."/>
            <person name="Taylor A.R."/>
            <person name="Vardi A."/>
            <person name="von Dassow P."/>
            <person name="Vyverman W."/>
            <person name="Willis A."/>
            <person name="Wyrwicz L.S."/>
            <person name="Rokhsar D.S."/>
            <person name="Weissenbach J."/>
            <person name="Armbrust E.V."/>
            <person name="Green B.R."/>
            <person name="Van de Peer Y."/>
            <person name="Grigoriev I.V."/>
        </authorList>
    </citation>
    <scope>NUCLEOTIDE SEQUENCE [LARGE SCALE GENOMIC DNA]</scope>
    <source>
        <strain evidence="12 13">CCMP1335</strain>
    </source>
</reference>
<evidence type="ECO:0000256" key="7">
    <source>
        <dbReference type="ARBA" id="ARBA00023163"/>
    </source>
</evidence>
<evidence type="ECO:0000256" key="5">
    <source>
        <dbReference type="ARBA" id="ARBA00022833"/>
    </source>
</evidence>
<keyword evidence="4 9" id="KW-0863">Zinc-finger</keyword>
<sequence>MYNTASSSASSSSSQMHHQKIHTSHRHHHHLHESIPQHSPPNDPNYHYHTPYTSSASSHPCPYCSAPSTSFHCDASSGDLVCTSCGAVLDEHLRDEHAEWREYNNNNNDAADKNVASKARCGGGDGSLVDEEKYVGGLMPTLLSNVPYSGGVARGTMEDRQTMSMLRKRLKRSHAIIEHMVERDQKRRYEDVLLEGRAREAKLERGEEHDVVMQDDSCGNDDHRSLTVGGDYEALIAQRRLKDDSTHREDARQFTALKDKKWSIADAIVLHGSLDEVQHWVPRTTATTDSTYNDESTWSHSTLERERSTLTKKLDANTRSSLHKLYIAFELLDKSCQKLELNGVGNATFREAMGWLMKYATKKDGLRVKGISSGLGTGNNNIGGGGEDAQPRRLLLSLLPFYHEIMSQSSTSKSTTTSTISLKTDLHRIKQYASLGAAIIYLSAKRTGVGRTLAEVCSSFGTFSIVSGTNDESIARVDRGGGGEEPLVRPKYCSRAMQELRTVLPEVVSSAGSEVALPSVSQSSSPVKRESDGDTEMKPAAVSSSSVNVKREPVVSLGSRVALKLPECLARVGSSSSTSTEASSLSTKNNGMNSCVSSLPTTEKAALVDLTSRMARSLNLPPFATAAAIAVAVQCARNNCASSSSNGCVLSKPQRQVNKSPLFITRKRSNSCQRGKGRNTSNRNSCAQKQSPDVVAAASLLLVCMAGGKMQHLARQALSEGSKNDQSGLIGDKLPSATVTNPLDELEDDVSSLKQTMFTNTATGSSVSTNHQQSGNGEREATASWSSWNQQPPWHREVSQLEQCTGLPSKTVVSYYSNAMHPRRSYFLGVAKKRLEEERDGVDSRRGYFLRNIVAAVPLMSLRGLSI</sequence>
<keyword evidence="13" id="KW-1185">Reference proteome</keyword>
<dbReference type="Proteomes" id="UP000001449">
    <property type="component" value="Chromosome 14"/>
</dbReference>
<feature type="compositionally biased region" description="Polar residues" evidence="10">
    <location>
        <begin position="761"/>
        <end position="776"/>
    </location>
</feature>
<evidence type="ECO:0000256" key="8">
    <source>
        <dbReference type="ARBA" id="ARBA00023242"/>
    </source>
</evidence>
<evidence type="ECO:0000259" key="11">
    <source>
        <dbReference type="PROSITE" id="PS51134"/>
    </source>
</evidence>
<dbReference type="GO" id="GO:0008270">
    <property type="term" value="F:zinc ion binding"/>
    <property type="evidence" value="ECO:0007669"/>
    <property type="project" value="UniProtKB-KW"/>
</dbReference>
<keyword evidence="7" id="KW-0804">Transcription</keyword>
<dbReference type="GO" id="GO:0005634">
    <property type="term" value="C:nucleus"/>
    <property type="evidence" value="ECO:0000318"/>
    <property type="project" value="GO_Central"/>
</dbReference>
<dbReference type="GO" id="GO:0000995">
    <property type="term" value="F:RNA polymerase III general transcription initiation factor activity"/>
    <property type="evidence" value="ECO:0000318"/>
    <property type="project" value="GO_Central"/>
</dbReference>
<feature type="domain" description="TFIIB-type" evidence="11">
    <location>
        <begin position="57"/>
        <end position="90"/>
    </location>
</feature>
<protein>
    <recommendedName>
        <fullName evidence="11">TFIIB-type domain-containing protein</fullName>
    </recommendedName>
</protein>
<reference evidence="12 13" key="1">
    <citation type="journal article" date="2004" name="Science">
        <title>The genome of the diatom Thalassiosira pseudonana: ecology, evolution, and metabolism.</title>
        <authorList>
            <person name="Armbrust E.V."/>
            <person name="Berges J.A."/>
            <person name="Bowler C."/>
            <person name="Green B.R."/>
            <person name="Martinez D."/>
            <person name="Putnam N.H."/>
            <person name="Zhou S."/>
            <person name="Allen A.E."/>
            <person name="Apt K.E."/>
            <person name="Bechner M."/>
            <person name="Brzezinski M.A."/>
            <person name="Chaal B.K."/>
            <person name="Chiovitti A."/>
            <person name="Davis A.K."/>
            <person name="Demarest M.S."/>
            <person name="Detter J.C."/>
            <person name="Glavina T."/>
            <person name="Goodstein D."/>
            <person name="Hadi M.Z."/>
            <person name="Hellsten U."/>
            <person name="Hildebrand M."/>
            <person name="Jenkins B.D."/>
            <person name="Jurka J."/>
            <person name="Kapitonov V.V."/>
            <person name="Kroger N."/>
            <person name="Lau W.W."/>
            <person name="Lane T.W."/>
            <person name="Larimer F.W."/>
            <person name="Lippmeier J.C."/>
            <person name="Lucas S."/>
            <person name="Medina M."/>
            <person name="Montsant A."/>
            <person name="Obornik M."/>
            <person name="Parker M.S."/>
            <person name="Palenik B."/>
            <person name="Pazour G.J."/>
            <person name="Richardson P.M."/>
            <person name="Rynearson T.A."/>
            <person name="Saito M.A."/>
            <person name="Schwartz D.C."/>
            <person name="Thamatrakoln K."/>
            <person name="Valentin K."/>
            <person name="Vardi A."/>
            <person name="Wilkerson F.P."/>
            <person name="Rokhsar D.S."/>
        </authorList>
    </citation>
    <scope>NUCLEOTIDE SEQUENCE [LARGE SCALE GENOMIC DNA]</scope>
    <source>
        <strain evidence="12 13">CCMP1335</strain>
    </source>
</reference>
<dbReference type="AlphaFoldDB" id="B8CCH9"/>
<dbReference type="GO" id="GO:0001006">
    <property type="term" value="F:RNA polymerase III type 3 promoter sequence-specific DNA binding"/>
    <property type="evidence" value="ECO:0000318"/>
    <property type="project" value="GO_Central"/>
</dbReference>
<feature type="region of interest" description="Disordered" evidence="10">
    <location>
        <begin position="761"/>
        <end position="785"/>
    </location>
</feature>
<feature type="compositionally biased region" description="Polar residues" evidence="10">
    <location>
        <begin position="670"/>
        <end position="689"/>
    </location>
</feature>